<sequence length="158" mass="17476">MSSQKPYIVPMDSVKCFLPDRCDLMNDNVDHATELQTIYNVLNGSVVGLCCNNGTSTKNNNKSLLVSSSSSSFLPECIGLGIVRSIDLQQRIFYILTPIPPNQLQRVNILVGGQIQLPTECVFRGVKSETFPFHTCHDMSSSCLGSDIMKSKNMTIRK</sequence>
<gene>
    <name evidence="3" type="ORF">EANT1437_LOCUS9270</name>
</gene>
<accession>A0A7S2RSR7</accession>
<reference evidence="3" key="1">
    <citation type="submission" date="2021-01" db="EMBL/GenBank/DDBJ databases">
        <authorList>
            <person name="Corre E."/>
            <person name="Pelletier E."/>
            <person name="Niang G."/>
            <person name="Scheremetjew M."/>
            <person name="Finn R."/>
            <person name="Kale V."/>
            <person name="Holt S."/>
            <person name="Cochrane G."/>
            <person name="Meng A."/>
            <person name="Brown T."/>
            <person name="Cohen L."/>
        </authorList>
    </citation>
    <scope>NUCLEOTIDE SEQUENCE</scope>
    <source>
        <strain evidence="3">CCMP1452</strain>
    </source>
</reference>
<feature type="domain" description="NOL9 C-terminal" evidence="2">
    <location>
        <begin position="5"/>
        <end position="118"/>
    </location>
</feature>
<dbReference type="GO" id="GO:0000448">
    <property type="term" value="P:cleavage in ITS2 between 5.8S rRNA and LSU-rRNA of tricistronic rRNA transcript (SSU-rRNA, 5.8S rRNA, LSU-rRNA)"/>
    <property type="evidence" value="ECO:0007669"/>
    <property type="project" value="TreeGrafter"/>
</dbReference>
<dbReference type="EMBL" id="HBHI01018143">
    <property type="protein sequence ID" value="CAD9679638.1"/>
    <property type="molecule type" value="Transcribed_RNA"/>
</dbReference>
<evidence type="ECO:0000256" key="1">
    <source>
        <dbReference type="ARBA" id="ARBA00023242"/>
    </source>
</evidence>
<protein>
    <recommendedName>
        <fullName evidence="2">NOL9 C-terminal domain-containing protein</fullName>
    </recommendedName>
</protein>
<dbReference type="InterPro" id="IPR057570">
    <property type="entry name" value="NOL9_C"/>
</dbReference>
<evidence type="ECO:0000313" key="3">
    <source>
        <dbReference type="EMBL" id="CAD9679638.1"/>
    </source>
</evidence>
<dbReference type="PANTHER" id="PTHR12755">
    <property type="entry name" value="CLEAVAGE/POLYADENYLATION FACTOR IA SUBUNIT CLP1P"/>
    <property type="match status" value="1"/>
</dbReference>
<proteinExistence type="predicted"/>
<name>A0A7S2RSR7_9STRA</name>
<evidence type="ECO:0000259" key="2">
    <source>
        <dbReference type="Pfam" id="PF25467"/>
    </source>
</evidence>
<dbReference type="AlphaFoldDB" id="A0A7S2RSR7"/>
<organism evidence="3">
    <name type="scientific">Eucampia antarctica</name>
    <dbReference type="NCBI Taxonomy" id="49252"/>
    <lineage>
        <taxon>Eukaryota</taxon>
        <taxon>Sar</taxon>
        <taxon>Stramenopiles</taxon>
        <taxon>Ochrophyta</taxon>
        <taxon>Bacillariophyta</taxon>
        <taxon>Mediophyceae</taxon>
        <taxon>Biddulphiophycidae</taxon>
        <taxon>Hemiaulales</taxon>
        <taxon>Hemiaulaceae</taxon>
        <taxon>Eucampia</taxon>
    </lineage>
</organism>
<dbReference type="GO" id="GO:0005634">
    <property type="term" value="C:nucleus"/>
    <property type="evidence" value="ECO:0007669"/>
    <property type="project" value="TreeGrafter"/>
</dbReference>
<dbReference type="GO" id="GO:0051731">
    <property type="term" value="F:polynucleotide 5'-hydroxyl-kinase activity"/>
    <property type="evidence" value="ECO:0007669"/>
    <property type="project" value="InterPro"/>
</dbReference>
<dbReference type="Pfam" id="PF25467">
    <property type="entry name" value="NOL9_C"/>
    <property type="match status" value="1"/>
</dbReference>
<dbReference type="InterPro" id="IPR045116">
    <property type="entry name" value="Clp1/Grc3"/>
</dbReference>
<keyword evidence="1" id="KW-0539">Nucleus</keyword>
<dbReference type="PANTHER" id="PTHR12755:SF3">
    <property type="entry name" value="POLYNUCLEOTIDE 5'-HYDROXYL-KINASE NOL9"/>
    <property type="match status" value="1"/>
</dbReference>